<dbReference type="AlphaFoldDB" id="A0A8S0YZY8"/>
<dbReference type="OrthoDB" id="274995at2759"/>
<name>A0A8S0YZY8_ARCPL</name>
<gene>
    <name evidence="1" type="ORF">APLA_LOCUS2080</name>
</gene>
<sequence>MGAGVKRVLPENVEEYTVSCIKTRAQMGQLCQKEELKLLVKQYVESKQLKTPFTDNKPGDDWYLSFMKRHPELSLKKPEHLQKARVDARKPYIVYDFYNTLKCVMNENNLQDKPDFIYNCDESGFQSDPRSRVDPSKFPKDLFKHQDLQVYTNIINDIHIQHYYHEFHNETEHIVLTQQREEDIEQQYLTTTWEQNNRIEIQNNKNETQQEFTNTLEHKNRNEIQQEPINTLHDAVDIAETADNYEQQKEVGQSGQQFTRIHTTRSKNQQVDKLSESILPGTSKRSDMMTVMEDNNNTSPLINKILKLISLDTGTADHIKRKISSAFINSVVTDDEIKSPSKEQIEKIVGIKPIKK</sequence>
<dbReference type="Proteomes" id="UP000494256">
    <property type="component" value="Unassembled WGS sequence"/>
</dbReference>
<accession>A0A8S0YZY8</accession>
<evidence type="ECO:0008006" key="3">
    <source>
        <dbReference type="Google" id="ProtNLM"/>
    </source>
</evidence>
<protein>
    <recommendedName>
        <fullName evidence="3">HTH CENPB-type domain-containing protein</fullName>
    </recommendedName>
</protein>
<organism evidence="1 2">
    <name type="scientific">Arctia plantaginis</name>
    <name type="common">Wood tiger moth</name>
    <name type="synonym">Phalaena plantaginis</name>
    <dbReference type="NCBI Taxonomy" id="874455"/>
    <lineage>
        <taxon>Eukaryota</taxon>
        <taxon>Metazoa</taxon>
        <taxon>Ecdysozoa</taxon>
        <taxon>Arthropoda</taxon>
        <taxon>Hexapoda</taxon>
        <taxon>Insecta</taxon>
        <taxon>Pterygota</taxon>
        <taxon>Neoptera</taxon>
        <taxon>Endopterygota</taxon>
        <taxon>Lepidoptera</taxon>
        <taxon>Glossata</taxon>
        <taxon>Ditrysia</taxon>
        <taxon>Noctuoidea</taxon>
        <taxon>Erebidae</taxon>
        <taxon>Arctiinae</taxon>
        <taxon>Arctia</taxon>
    </lineage>
</organism>
<comment type="caution">
    <text evidence="1">The sequence shown here is derived from an EMBL/GenBank/DDBJ whole genome shotgun (WGS) entry which is preliminary data.</text>
</comment>
<dbReference type="EMBL" id="CADEBD010000175">
    <property type="protein sequence ID" value="CAB3224863.1"/>
    <property type="molecule type" value="Genomic_DNA"/>
</dbReference>
<evidence type="ECO:0000313" key="2">
    <source>
        <dbReference type="Proteomes" id="UP000494256"/>
    </source>
</evidence>
<reference evidence="1 2" key="1">
    <citation type="submission" date="2020-04" db="EMBL/GenBank/DDBJ databases">
        <authorList>
            <person name="Wallbank WR R."/>
            <person name="Pardo Diaz C."/>
            <person name="Kozak K."/>
            <person name="Martin S."/>
            <person name="Jiggins C."/>
            <person name="Moest M."/>
            <person name="Warren A I."/>
            <person name="Byers J.R.P. K."/>
            <person name="Montejo-Kovacevich G."/>
            <person name="Yen C E."/>
        </authorList>
    </citation>
    <scope>NUCLEOTIDE SEQUENCE [LARGE SCALE GENOMIC DNA]</scope>
</reference>
<evidence type="ECO:0000313" key="1">
    <source>
        <dbReference type="EMBL" id="CAB3224863.1"/>
    </source>
</evidence>
<proteinExistence type="predicted"/>